<dbReference type="Proteomes" id="UP000027586">
    <property type="component" value="Unassembled WGS sequence"/>
</dbReference>
<keyword evidence="7" id="KW-0238">DNA-binding</keyword>
<feature type="compositionally biased region" description="Basic and acidic residues" evidence="9">
    <location>
        <begin position="13"/>
        <end position="23"/>
    </location>
</feature>
<dbReference type="GO" id="GO:0005524">
    <property type="term" value="F:ATP binding"/>
    <property type="evidence" value="ECO:0007669"/>
    <property type="project" value="UniProtKB-KW"/>
</dbReference>
<evidence type="ECO:0000256" key="9">
    <source>
        <dbReference type="SAM" id="MobiDB-lite"/>
    </source>
</evidence>
<dbReference type="EMBL" id="CBTN010000011">
    <property type="protein sequence ID" value="CDH52021.1"/>
    <property type="molecule type" value="Genomic_DNA"/>
</dbReference>
<keyword evidence="6" id="KW-0067">ATP-binding</keyword>
<dbReference type="GO" id="GO:0004386">
    <property type="term" value="F:helicase activity"/>
    <property type="evidence" value="ECO:0007669"/>
    <property type="project" value="UniProtKB-KW"/>
</dbReference>
<dbReference type="AlphaFoldDB" id="A0A068RSX6"/>
<dbReference type="InterPro" id="IPR038718">
    <property type="entry name" value="SNF2-like_sf"/>
</dbReference>
<evidence type="ECO:0000256" key="3">
    <source>
        <dbReference type="ARBA" id="ARBA00022741"/>
    </source>
</evidence>
<keyword evidence="8" id="KW-0539">Nucleus</keyword>
<dbReference type="CDD" id="cd18793">
    <property type="entry name" value="SF2_C_SNF"/>
    <property type="match status" value="1"/>
</dbReference>
<name>A0A068RSX6_9FUNG</name>
<evidence type="ECO:0000256" key="8">
    <source>
        <dbReference type="ARBA" id="ARBA00023242"/>
    </source>
</evidence>
<dbReference type="Pfam" id="PF00176">
    <property type="entry name" value="SNF2-rel_dom"/>
    <property type="match status" value="1"/>
</dbReference>
<dbReference type="STRING" id="1263082.A0A068RSX6"/>
<dbReference type="SMART" id="SM00490">
    <property type="entry name" value="HELICc"/>
    <property type="match status" value="1"/>
</dbReference>
<feature type="domain" description="Helicase ATP-binding" evidence="10">
    <location>
        <begin position="128"/>
        <end position="324"/>
    </location>
</feature>
<evidence type="ECO:0000256" key="4">
    <source>
        <dbReference type="ARBA" id="ARBA00022801"/>
    </source>
</evidence>
<organism evidence="12 13">
    <name type="scientific">Lichtheimia corymbifera JMRC:FSU:9682</name>
    <dbReference type="NCBI Taxonomy" id="1263082"/>
    <lineage>
        <taxon>Eukaryota</taxon>
        <taxon>Fungi</taxon>
        <taxon>Fungi incertae sedis</taxon>
        <taxon>Mucoromycota</taxon>
        <taxon>Mucoromycotina</taxon>
        <taxon>Mucoromycetes</taxon>
        <taxon>Mucorales</taxon>
        <taxon>Lichtheimiaceae</taxon>
        <taxon>Lichtheimia</taxon>
    </lineage>
</organism>
<dbReference type="InterPro" id="IPR000330">
    <property type="entry name" value="SNF2_N"/>
</dbReference>
<dbReference type="SMART" id="SM00487">
    <property type="entry name" value="DEXDc"/>
    <property type="match status" value="1"/>
</dbReference>
<feature type="region of interest" description="Disordered" evidence="9">
    <location>
        <begin position="1"/>
        <end position="24"/>
    </location>
</feature>
<evidence type="ECO:0000313" key="12">
    <source>
        <dbReference type="EMBL" id="CDH52021.1"/>
    </source>
</evidence>
<dbReference type="PROSITE" id="PS51194">
    <property type="entry name" value="HELICASE_CTER"/>
    <property type="match status" value="1"/>
</dbReference>
<comment type="subcellular location">
    <subcellularLocation>
        <location evidence="1">Nucleus</location>
    </subcellularLocation>
</comment>
<keyword evidence="13" id="KW-1185">Reference proteome</keyword>
<keyword evidence="3" id="KW-0547">Nucleotide-binding</keyword>
<evidence type="ECO:0000259" key="11">
    <source>
        <dbReference type="PROSITE" id="PS51194"/>
    </source>
</evidence>
<dbReference type="VEuPathDB" id="FungiDB:LCOR_03554.1"/>
<protein>
    <submittedName>
        <fullName evidence="12">Snf2 family helicase atpase</fullName>
    </submittedName>
</protein>
<dbReference type="GO" id="GO:0016887">
    <property type="term" value="F:ATP hydrolysis activity"/>
    <property type="evidence" value="ECO:0007669"/>
    <property type="project" value="InterPro"/>
</dbReference>
<proteinExistence type="inferred from homology"/>
<dbReference type="PANTHER" id="PTHR45797">
    <property type="entry name" value="RAD54-LIKE"/>
    <property type="match status" value="1"/>
</dbReference>
<dbReference type="InterPro" id="IPR027417">
    <property type="entry name" value="P-loop_NTPase"/>
</dbReference>
<keyword evidence="5 12" id="KW-0347">Helicase</keyword>
<evidence type="ECO:0000259" key="10">
    <source>
        <dbReference type="PROSITE" id="PS51192"/>
    </source>
</evidence>
<evidence type="ECO:0000256" key="5">
    <source>
        <dbReference type="ARBA" id="ARBA00022806"/>
    </source>
</evidence>
<dbReference type="SUPFAM" id="SSF52540">
    <property type="entry name" value="P-loop containing nucleoside triphosphate hydrolases"/>
    <property type="match status" value="2"/>
</dbReference>
<dbReference type="GO" id="GO:0005634">
    <property type="term" value="C:nucleus"/>
    <property type="evidence" value="ECO:0007669"/>
    <property type="project" value="UniProtKB-SubCell"/>
</dbReference>
<dbReference type="OrthoDB" id="2020972at2759"/>
<dbReference type="PANTHER" id="PTHR45797:SF1">
    <property type="entry name" value="HELICASE ARIP4"/>
    <property type="match status" value="1"/>
</dbReference>
<sequence>MTDNNASKKRKHASNDESAHWLYDDTPPPLTILNDLDYGTELLPMPPSSQQHSSFNLFPTSRDTALFAISRRRRQQRDRFNAQDREHMTNAFKQDTTIADRLIVPKIHPLLAAKLKRHQIDGVTFMWKQLVGYMHGCILAHTMGLGKTLQTITFITLLCTEIAKKNPVVPRYMMSNRILVLAPLTTISNWMNEFDKWIPQELVQVVGHTYNFADVVSSSSSYAKRAQYLKDWYLGGGVLFMSYEQYRILLTKDSPHQDEMKRYLQDPGPSLLVADEGHRLKSNTSVLALTVSKIRTPARICLTGSPVQNNLDEFYCLVNIVAPSLLPDTQSFIMFYRKPIENIFAESSPSDIYLAKKQLLKLKLLTSDILQRRGPEYLDNDLPAKNEYYIACRMTEDQFTGYLILLDHFRTTGESILISHVALRALCNHPAILRKILVDRNARSGISSQPPTEAGDMDAIVEDELTAFSDLASKMLLECLSNYFARISDIEDPHHSSKVMAIMEIAKGCKRLGEKLIIVSHSILCLDFLEKLLGSRTYQISRIDGTIPQPQRQDIIDNFNDSPNKDIMLLSARAGSLGVNITGASRIILCDSDWNPVHDEQSIGRIYRYGQVKPVFVYRLFQYSAIEDVLMSRKLHKRGLASRVVDNRYFKRQDMKDIQKYYANPVEKEDVPEECDDPVLNDLIKAEPRALISIHRPREVEDEEVIHEHELSPEDVKKAKEEALGMKKAYISDHFPLVASL</sequence>
<evidence type="ECO:0000256" key="1">
    <source>
        <dbReference type="ARBA" id="ARBA00004123"/>
    </source>
</evidence>
<dbReference type="InterPro" id="IPR001650">
    <property type="entry name" value="Helicase_C-like"/>
</dbReference>
<dbReference type="InterPro" id="IPR044574">
    <property type="entry name" value="ARIP4-like"/>
</dbReference>
<evidence type="ECO:0000313" key="13">
    <source>
        <dbReference type="Proteomes" id="UP000027586"/>
    </source>
</evidence>
<dbReference type="GO" id="GO:0003677">
    <property type="term" value="F:DNA binding"/>
    <property type="evidence" value="ECO:0007669"/>
    <property type="project" value="UniProtKB-KW"/>
</dbReference>
<dbReference type="Pfam" id="PF00271">
    <property type="entry name" value="Helicase_C"/>
    <property type="match status" value="1"/>
</dbReference>
<dbReference type="PROSITE" id="PS51192">
    <property type="entry name" value="HELICASE_ATP_BIND_1"/>
    <property type="match status" value="1"/>
</dbReference>
<dbReference type="InterPro" id="IPR014001">
    <property type="entry name" value="Helicase_ATP-bd"/>
</dbReference>
<dbReference type="Gene3D" id="3.40.50.10810">
    <property type="entry name" value="Tandem AAA-ATPase domain"/>
    <property type="match status" value="1"/>
</dbReference>
<feature type="domain" description="Helicase C-terminal" evidence="11">
    <location>
        <begin position="504"/>
        <end position="656"/>
    </location>
</feature>
<reference evidence="12" key="1">
    <citation type="submission" date="2013-08" db="EMBL/GenBank/DDBJ databases">
        <title>Gene expansion shapes genome architecture in the human pathogen Lichtheimia corymbifera: an evolutionary genomics analysis in the ancient terrestrial Mucorales (Mucoromycotina).</title>
        <authorList>
            <person name="Schwartze V.U."/>
            <person name="Winter S."/>
            <person name="Shelest E."/>
            <person name="Marcet-Houben M."/>
            <person name="Horn F."/>
            <person name="Wehner S."/>
            <person name="Hoffmann K."/>
            <person name="Riege K."/>
            <person name="Sammeth M."/>
            <person name="Nowrousian M."/>
            <person name="Valiante V."/>
            <person name="Linde J."/>
            <person name="Jacobsen I.D."/>
            <person name="Marz M."/>
            <person name="Brakhage A.A."/>
            <person name="Gabaldon T."/>
            <person name="Bocker S."/>
            <person name="Voigt K."/>
        </authorList>
    </citation>
    <scope>NUCLEOTIDE SEQUENCE [LARGE SCALE GENOMIC DNA]</scope>
    <source>
        <strain evidence="12">FSU 9682</strain>
    </source>
</reference>
<dbReference type="Gene3D" id="3.40.50.300">
    <property type="entry name" value="P-loop containing nucleotide triphosphate hydrolases"/>
    <property type="match status" value="1"/>
</dbReference>
<evidence type="ECO:0000256" key="2">
    <source>
        <dbReference type="ARBA" id="ARBA00007025"/>
    </source>
</evidence>
<comment type="caution">
    <text evidence="12">The sequence shown here is derived from an EMBL/GenBank/DDBJ whole genome shotgun (WGS) entry which is preliminary data.</text>
</comment>
<gene>
    <name evidence="12" type="ORF">LCOR_03554.1</name>
</gene>
<comment type="similarity">
    <text evidence="2">Belongs to the SNF2/RAD54 helicase family.</text>
</comment>
<evidence type="ECO:0000256" key="7">
    <source>
        <dbReference type="ARBA" id="ARBA00023125"/>
    </source>
</evidence>
<accession>A0A068RSX6</accession>
<evidence type="ECO:0000256" key="6">
    <source>
        <dbReference type="ARBA" id="ARBA00022840"/>
    </source>
</evidence>
<keyword evidence="4" id="KW-0378">Hydrolase</keyword>
<dbReference type="InterPro" id="IPR049730">
    <property type="entry name" value="SNF2/RAD54-like_C"/>
</dbReference>